<protein>
    <submittedName>
        <fullName evidence="1">Unannotated protein</fullName>
    </submittedName>
</protein>
<proteinExistence type="predicted"/>
<organism evidence="1">
    <name type="scientific">freshwater metagenome</name>
    <dbReference type="NCBI Taxonomy" id="449393"/>
    <lineage>
        <taxon>unclassified sequences</taxon>
        <taxon>metagenomes</taxon>
        <taxon>ecological metagenomes</taxon>
    </lineage>
</organism>
<dbReference type="EMBL" id="CAEZVN010000012">
    <property type="protein sequence ID" value="CAB4626467.1"/>
    <property type="molecule type" value="Genomic_DNA"/>
</dbReference>
<dbReference type="AlphaFoldDB" id="A0A6J6IP92"/>
<accession>A0A6J6IP92</accession>
<evidence type="ECO:0000313" key="1">
    <source>
        <dbReference type="EMBL" id="CAB4626467.1"/>
    </source>
</evidence>
<gene>
    <name evidence="1" type="ORF">UFOPK2001_00248</name>
</gene>
<name>A0A6J6IP92_9ZZZZ</name>
<sequence>MILGLLLIAISVAGVWLIIDANNRTEEFLVAAKPASSGSIITESSFRVIRMNLGESARLYLRPGDLEPGNYLLNTMEVGQLVALGSVASAIIDARQPVVITSTMPLPRGVGVGDFVDIWVSEAQEGGSFAAPMTLVLDAEIVDVAEASGVMADQQPRVQVLVPVESVSPILDAVASKDALSMILKRNLGND</sequence>
<reference evidence="1" key="1">
    <citation type="submission" date="2020-05" db="EMBL/GenBank/DDBJ databases">
        <authorList>
            <person name="Chiriac C."/>
            <person name="Salcher M."/>
            <person name="Ghai R."/>
            <person name="Kavagutti S V."/>
        </authorList>
    </citation>
    <scope>NUCLEOTIDE SEQUENCE</scope>
</reference>